<keyword evidence="4" id="KW-1185">Reference proteome</keyword>
<proteinExistence type="inferred from homology"/>
<evidence type="ECO:0000313" key="4">
    <source>
        <dbReference type="Proteomes" id="UP001465447"/>
    </source>
</evidence>
<dbReference type="SUPFAM" id="SSF53448">
    <property type="entry name" value="Nucleotide-diphospho-sugar transferases"/>
    <property type="match status" value="1"/>
</dbReference>
<evidence type="ECO:0000259" key="2">
    <source>
        <dbReference type="Pfam" id="PF00535"/>
    </source>
</evidence>
<dbReference type="PANTHER" id="PTHR22916:SF3">
    <property type="entry name" value="UDP-GLCNAC:BETAGAL BETA-1,3-N-ACETYLGLUCOSAMINYLTRANSFERASE-LIKE PROTEIN 1"/>
    <property type="match status" value="1"/>
</dbReference>
<organism evidence="3 4">
    <name type="scientific">Macrococcus psychrotolerans</name>
    <dbReference type="NCBI Taxonomy" id="3039389"/>
    <lineage>
        <taxon>Bacteria</taxon>
        <taxon>Bacillati</taxon>
        <taxon>Bacillota</taxon>
        <taxon>Bacilli</taxon>
        <taxon>Bacillales</taxon>
        <taxon>Staphylococcaceae</taxon>
        <taxon>Macrococcus</taxon>
    </lineage>
</organism>
<dbReference type="EC" id="2.4.-.-" evidence="3"/>
<dbReference type="InterPro" id="IPR029044">
    <property type="entry name" value="Nucleotide-diphossugar_trans"/>
</dbReference>
<dbReference type="GO" id="GO:0016758">
    <property type="term" value="F:hexosyltransferase activity"/>
    <property type="evidence" value="ECO:0007669"/>
    <property type="project" value="UniProtKB-ARBA"/>
</dbReference>
<dbReference type="InterPro" id="IPR001173">
    <property type="entry name" value="Glyco_trans_2-like"/>
</dbReference>
<sequence>MITVIIPVYNAEATITRALDSARAADYIICVDDGSTDKSREQIKLWQHQNSKQVIYIHQDNQGAAKARNKGIIAATSDYVMFLDSDDSLAEGVIEHFKQLRQKQPAHDVYVGHIQHMKSNKLIPIKSHTYTSGSTTLSRSPELMQSIGPGAKLYRRDILSQFDEDITFCEEHAFNIKCLMNRVFVTDKVVYYYHISTGSITQSYQNGSEYIKDAIKARQRVFDLLATSQNSQELMQYYSYRMDELIVSYLIKHVLRVEHDEKFIDDVIRYIEEMRTSTYNNQSLNQIVLFVTLYGNKSERQQLEHYIKAHHFKLKNYILHHPVKGQLFILKTRIKDKIKQLRN</sequence>
<dbReference type="Pfam" id="PF00535">
    <property type="entry name" value="Glycos_transf_2"/>
    <property type="match status" value="1"/>
</dbReference>
<dbReference type="EMBL" id="CP124591">
    <property type="protein sequence ID" value="WZE71603.1"/>
    <property type="molecule type" value="Genomic_DNA"/>
</dbReference>
<feature type="domain" description="Glycosyltransferase 2-like" evidence="2">
    <location>
        <begin position="3"/>
        <end position="160"/>
    </location>
</feature>
<dbReference type="Gene3D" id="3.90.550.10">
    <property type="entry name" value="Spore Coat Polysaccharide Biosynthesis Protein SpsA, Chain A"/>
    <property type="match status" value="1"/>
</dbReference>
<name>A0AAU6RNN5_9STAP</name>
<evidence type="ECO:0000256" key="1">
    <source>
        <dbReference type="ARBA" id="ARBA00006739"/>
    </source>
</evidence>
<gene>
    <name evidence="3" type="ORF">QA539_03655</name>
</gene>
<dbReference type="RefSeq" id="WP_419895464.1">
    <property type="nucleotide sequence ID" value="NZ_CP124591.1"/>
</dbReference>
<comment type="similarity">
    <text evidence="1">Belongs to the glycosyltransferase 2 family.</text>
</comment>
<dbReference type="PANTHER" id="PTHR22916">
    <property type="entry name" value="GLYCOSYLTRANSFERASE"/>
    <property type="match status" value="1"/>
</dbReference>
<keyword evidence="3" id="KW-0808">Transferase</keyword>
<evidence type="ECO:0000313" key="3">
    <source>
        <dbReference type="EMBL" id="WZE71603.1"/>
    </source>
</evidence>
<dbReference type="AlphaFoldDB" id="A0AAU6RNN5"/>
<dbReference type="Proteomes" id="UP001465447">
    <property type="component" value="Chromosome"/>
</dbReference>
<dbReference type="CDD" id="cd00761">
    <property type="entry name" value="Glyco_tranf_GTA_type"/>
    <property type="match status" value="1"/>
</dbReference>
<protein>
    <submittedName>
        <fullName evidence="3">Glycosyltransferase</fullName>
        <ecNumber evidence="3">2.4.-.-</ecNumber>
    </submittedName>
</protein>
<accession>A0AAU6RNN5</accession>
<keyword evidence="3" id="KW-0328">Glycosyltransferase</keyword>
<dbReference type="KEGG" id="mpsh:QA539_03655"/>
<reference evidence="3 4" key="1">
    <citation type="submission" date="2023-04" db="EMBL/GenBank/DDBJ databases">
        <title>Macrococci isolated from food, foodproducing animals, and human clinical materials.</title>
        <authorList>
            <person name="Maslanova I."/>
            <person name="Svec P."/>
            <person name="Sedlacek I."/>
            <person name="Novakova D."/>
            <person name="Keller J.E."/>
            <person name="Schwendener S."/>
            <person name="Finstrlova A."/>
            <person name="Botka T."/>
            <person name="Kovarovic V."/>
            <person name="Petras P."/>
            <person name="Perreten V."/>
            <person name="Pantucek R."/>
        </authorList>
    </citation>
    <scope>NUCLEOTIDE SEQUENCE [LARGE SCALE GENOMIC DNA]</scope>
    <source>
        <strain evidence="3 4">CCM 8659</strain>
    </source>
</reference>